<dbReference type="Gene3D" id="3.40.50.300">
    <property type="entry name" value="P-loop containing nucleotide triphosphate hydrolases"/>
    <property type="match status" value="1"/>
</dbReference>
<dbReference type="InterPro" id="IPR027417">
    <property type="entry name" value="P-loop_NTPase"/>
</dbReference>
<evidence type="ECO:0000313" key="2">
    <source>
        <dbReference type="Proteomes" id="UP000070256"/>
    </source>
</evidence>
<organism evidence="1 2">
    <name type="scientific">candidate division MSBL1 archaeon SCGC-AAA385D11</name>
    <dbReference type="NCBI Taxonomy" id="1698286"/>
    <lineage>
        <taxon>Archaea</taxon>
        <taxon>Methanobacteriati</taxon>
        <taxon>Methanobacteriota</taxon>
        <taxon>candidate division MSBL1</taxon>
    </lineage>
</organism>
<keyword evidence="2" id="KW-1185">Reference proteome</keyword>
<name>A0A133VNS8_9EURY</name>
<evidence type="ECO:0000313" key="1">
    <source>
        <dbReference type="EMBL" id="KXB08073.1"/>
    </source>
</evidence>
<accession>A0A133VNS8</accession>
<reference evidence="1 2" key="1">
    <citation type="journal article" date="2016" name="Sci. Rep.">
        <title>Metabolic traits of an uncultured archaeal lineage -MSBL1- from brine pools of the Red Sea.</title>
        <authorList>
            <person name="Mwirichia R."/>
            <person name="Alam I."/>
            <person name="Rashid M."/>
            <person name="Vinu M."/>
            <person name="Ba-Alawi W."/>
            <person name="Anthony Kamau A."/>
            <person name="Kamanda Ngugi D."/>
            <person name="Goker M."/>
            <person name="Klenk H.P."/>
            <person name="Bajic V."/>
            <person name="Stingl U."/>
        </authorList>
    </citation>
    <scope>NUCLEOTIDE SEQUENCE [LARGE SCALE GENOMIC DNA]</scope>
    <source>
        <strain evidence="1">SCGC-AAA385D11</strain>
    </source>
</reference>
<protein>
    <submittedName>
        <fullName evidence="1">Uncharacterized protein</fullName>
    </submittedName>
</protein>
<gene>
    <name evidence="1" type="ORF">AKJ58_00970</name>
</gene>
<sequence>MDRRGKDKPEFEIFWTRGNRKIDFRKPNIIFSLGRRGSGKSAFLELMALKHLQAGGKILDLFGSKDGEGLAWLRSPLTKDKEIKLLHGNLVDLQGRDGIQATKFKLSDLDRGDIFISASPLYTSMDNEFDSVNHVFDTLWKRTYWDQPVFIIVREAANLLYSRIKIRPSQTMAKAELVYMLRESRHSGLALGLDSTKHTSIDIDIRKLTDYLVLKNLGLYGLPRDLWWIYSMFDPNALQNLKPNEFAIITKEGCMGLGSFDLPRWHKREGEHILKDVGVNPRYYEAEKESEQALEYVREAVETLTGKYTPTDVSEWIKNEHGVEIRPEGVGLYLRRIGYTTENRSIDGKQMRVVKQIGNSC</sequence>
<dbReference type="EMBL" id="LHYK01000013">
    <property type="protein sequence ID" value="KXB08073.1"/>
    <property type="molecule type" value="Genomic_DNA"/>
</dbReference>
<dbReference type="AlphaFoldDB" id="A0A133VNS8"/>
<comment type="caution">
    <text evidence="1">The sequence shown here is derived from an EMBL/GenBank/DDBJ whole genome shotgun (WGS) entry which is preliminary data.</text>
</comment>
<dbReference type="Proteomes" id="UP000070256">
    <property type="component" value="Unassembled WGS sequence"/>
</dbReference>
<proteinExistence type="predicted"/>